<dbReference type="PANTHER" id="PTHR16675">
    <property type="entry name" value="MHC CLASS I-RELATED"/>
    <property type="match status" value="1"/>
</dbReference>
<dbReference type="GO" id="GO:0005615">
    <property type="term" value="C:extracellular space"/>
    <property type="evidence" value="ECO:0007669"/>
    <property type="project" value="TreeGrafter"/>
</dbReference>
<dbReference type="InterPro" id="IPR050208">
    <property type="entry name" value="MHC_class-I_related"/>
</dbReference>
<dbReference type="SMART" id="SM00407">
    <property type="entry name" value="IGc1"/>
    <property type="match status" value="1"/>
</dbReference>
<dbReference type="InterPro" id="IPR037055">
    <property type="entry name" value="MHC_I-like_Ag-recog_sf"/>
</dbReference>
<evidence type="ECO:0000313" key="16">
    <source>
        <dbReference type="Proteomes" id="UP000308365"/>
    </source>
</evidence>
<accession>A0A4U1FI20</accession>
<dbReference type="GO" id="GO:0042612">
    <property type="term" value="C:MHC class I protein complex"/>
    <property type="evidence" value="ECO:0007669"/>
    <property type="project" value="UniProtKB-KW"/>
</dbReference>
<evidence type="ECO:0000256" key="13">
    <source>
        <dbReference type="RuleBase" id="RU004439"/>
    </source>
</evidence>
<keyword evidence="10" id="KW-1015">Disulfide bond</keyword>
<evidence type="ECO:0000256" key="1">
    <source>
        <dbReference type="ARBA" id="ARBA00004115"/>
    </source>
</evidence>
<dbReference type="PROSITE" id="PS00290">
    <property type="entry name" value="IG_MHC"/>
    <property type="match status" value="1"/>
</dbReference>
<keyword evidence="6" id="KW-0732">Signal</keyword>
<sequence length="217" mass="24749">GFHTYQRMIGCELLEDGNTTGFLQYAYDRQDFIIFSKDTLSWMAMDNVAHITKQAWEASQHELQYQKNWLEEECIAWLKRFLEYGKGTLQRTEPPLVRVNHKEIFQRLQLFTAELTAFTPQKFPRSGLKNGEEIVQEMDYGDLPPGGDGTYQTWVSVELDPQSSDLYSCHVEHGGVHVVLQGSQESETMLLAMKAVGFIVPTTVLSGVGVVAWQRKP</sequence>
<keyword evidence="11" id="KW-0325">Glycoprotein</keyword>
<dbReference type="GO" id="GO:0031901">
    <property type="term" value="C:early endosome membrane"/>
    <property type="evidence" value="ECO:0007669"/>
    <property type="project" value="UniProtKB-SubCell"/>
</dbReference>
<keyword evidence="4" id="KW-0490">MHC I</keyword>
<comment type="subcellular location">
    <subcellularLocation>
        <location evidence="2">Early endosome membrane</location>
        <topology evidence="2">Single-pass type I membrane protein</topology>
    </subcellularLocation>
    <subcellularLocation>
        <location evidence="1">Endoplasmic reticulum membrane</location>
        <topology evidence="1">Single-pass type I membrane protein</topology>
    </subcellularLocation>
    <subcellularLocation>
        <location evidence="3">Golgi apparatus membrane</location>
        <topology evidence="3">Single-pass type I membrane protein</topology>
    </subcellularLocation>
    <subcellularLocation>
        <location evidence="12">Late endosome membrane</location>
        <topology evidence="12">Single-pass type I membrane protein</topology>
    </subcellularLocation>
</comment>
<dbReference type="GO" id="GO:0002474">
    <property type="term" value="P:antigen processing and presentation of peptide antigen via MHC class I"/>
    <property type="evidence" value="ECO:0007669"/>
    <property type="project" value="UniProtKB-KW"/>
</dbReference>
<dbReference type="Gene3D" id="2.60.40.10">
    <property type="entry name" value="Immunoglobulins"/>
    <property type="match status" value="1"/>
</dbReference>
<dbReference type="InterPro" id="IPR013783">
    <property type="entry name" value="Ig-like_fold"/>
</dbReference>
<comment type="similarity">
    <text evidence="13">Belongs to the MHC class I family.</text>
</comment>
<dbReference type="InterPro" id="IPR011162">
    <property type="entry name" value="MHC_I/II-like_Ag-recog"/>
</dbReference>
<dbReference type="Pfam" id="PF00129">
    <property type="entry name" value="MHC_I"/>
    <property type="match status" value="1"/>
</dbReference>
<dbReference type="InterPro" id="IPR001039">
    <property type="entry name" value="MHC_I_a_a1/a2"/>
</dbReference>
<evidence type="ECO:0000256" key="4">
    <source>
        <dbReference type="ARBA" id="ARBA00022451"/>
    </source>
</evidence>
<dbReference type="GO" id="GO:0000139">
    <property type="term" value="C:Golgi membrane"/>
    <property type="evidence" value="ECO:0007669"/>
    <property type="project" value="UniProtKB-SubCell"/>
</dbReference>
<dbReference type="Proteomes" id="UP000308365">
    <property type="component" value="Unassembled WGS sequence"/>
</dbReference>
<comment type="caution">
    <text evidence="15">The sequence shown here is derived from an EMBL/GenBank/DDBJ whole genome shotgun (WGS) entry which is preliminary data.</text>
</comment>
<keyword evidence="8" id="KW-1133">Transmembrane helix</keyword>
<dbReference type="InterPro" id="IPR003597">
    <property type="entry name" value="Ig_C1-set"/>
</dbReference>
<evidence type="ECO:0000256" key="3">
    <source>
        <dbReference type="ARBA" id="ARBA00004614"/>
    </source>
</evidence>
<dbReference type="PRINTS" id="PR01638">
    <property type="entry name" value="MHCCLASSI"/>
</dbReference>
<evidence type="ECO:0000256" key="12">
    <source>
        <dbReference type="ARBA" id="ARBA00037817"/>
    </source>
</evidence>
<keyword evidence="7" id="KW-0391">Immunity</keyword>
<feature type="domain" description="Immunoglobulin C1-set" evidence="14">
    <location>
        <begin position="112"/>
        <end position="179"/>
    </location>
</feature>
<dbReference type="SUPFAM" id="SSF54452">
    <property type="entry name" value="MHC antigen-recognition domain"/>
    <property type="match status" value="1"/>
</dbReference>
<dbReference type="Gene3D" id="3.30.500.10">
    <property type="entry name" value="MHC class I-like antigen recognition-like"/>
    <property type="match status" value="1"/>
</dbReference>
<dbReference type="GO" id="GO:0006955">
    <property type="term" value="P:immune response"/>
    <property type="evidence" value="ECO:0007669"/>
    <property type="project" value="TreeGrafter"/>
</dbReference>
<evidence type="ECO:0000313" key="15">
    <source>
        <dbReference type="EMBL" id="TKC49478.1"/>
    </source>
</evidence>
<proteinExistence type="inferred from homology"/>
<reference evidence="16" key="1">
    <citation type="journal article" date="2019" name="IScience">
        <title>Narwhal Genome Reveals Long-Term Low Genetic Diversity despite Current Large Abundance Size.</title>
        <authorList>
            <person name="Westbury M.V."/>
            <person name="Petersen B."/>
            <person name="Garde E."/>
            <person name="Heide-Jorgensen M.P."/>
            <person name="Lorenzen E.D."/>
        </authorList>
    </citation>
    <scope>NUCLEOTIDE SEQUENCE [LARGE SCALE GENOMIC DNA]</scope>
</reference>
<dbReference type="EMBL" id="RWIC01000119">
    <property type="protein sequence ID" value="TKC49478.1"/>
    <property type="molecule type" value="Genomic_DNA"/>
</dbReference>
<evidence type="ECO:0000256" key="11">
    <source>
        <dbReference type="ARBA" id="ARBA00023180"/>
    </source>
</evidence>
<dbReference type="GO" id="GO:0031902">
    <property type="term" value="C:late endosome membrane"/>
    <property type="evidence" value="ECO:0007669"/>
    <property type="project" value="UniProtKB-SubCell"/>
</dbReference>
<keyword evidence="9" id="KW-0472">Membrane</keyword>
<dbReference type="SUPFAM" id="SSF48726">
    <property type="entry name" value="Immunoglobulin"/>
    <property type="match status" value="1"/>
</dbReference>
<feature type="non-terminal residue" evidence="15">
    <location>
        <position position="1"/>
    </location>
</feature>
<dbReference type="InterPro" id="IPR036179">
    <property type="entry name" value="Ig-like_dom_sf"/>
</dbReference>
<evidence type="ECO:0000256" key="5">
    <source>
        <dbReference type="ARBA" id="ARBA00022692"/>
    </source>
</evidence>
<evidence type="ECO:0000259" key="14">
    <source>
        <dbReference type="SMART" id="SM00407"/>
    </source>
</evidence>
<gene>
    <name evidence="15" type="ORF">EI555_008430</name>
</gene>
<evidence type="ECO:0000256" key="10">
    <source>
        <dbReference type="ARBA" id="ARBA00023157"/>
    </source>
</evidence>
<dbReference type="GO" id="GO:0005789">
    <property type="term" value="C:endoplasmic reticulum membrane"/>
    <property type="evidence" value="ECO:0007669"/>
    <property type="project" value="UniProtKB-SubCell"/>
</dbReference>
<evidence type="ECO:0000256" key="9">
    <source>
        <dbReference type="ARBA" id="ARBA00023136"/>
    </source>
</evidence>
<evidence type="ECO:0000256" key="2">
    <source>
        <dbReference type="ARBA" id="ARBA00004158"/>
    </source>
</evidence>
<dbReference type="Pfam" id="PF07654">
    <property type="entry name" value="C1-set"/>
    <property type="match status" value="1"/>
</dbReference>
<name>A0A4U1FI20_MONMO</name>
<dbReference type="InterPro" id="IPR003006">
    <property type="entry name" value="Ig/MHC_CS"/>
</dbReference>
<dbReference type="GO" id="GO:0009897">
    <property type="term" value="C:external side of plasma membrane"/>
    <property type="evidence" value="ECO:0007669"/>
    <property type="project" value="TreeGrafter"/>
</dbReference>
<dbReference type="PANTHER" id="PTHR16675:SF242">
    <property type="entry name" value="MAJOR HISTOCOMPATIBILITY COMPLEX CLASS I-RELATED GENE PROTEIN"/>
    <property type="match status" value="1"/>
</dbReference>
<evidence type="ECO:0000256" key="8">
    <source>
        <dbReference type="ARBA" id="ARBA00022989"/>
    </source>
</evidence>
<evidence type="ECO:0000256" key="7">
    <source>
        <dbReference type="ARBA" id="ARBA00022859"/>
    </source>
</evidence>
<dbReference type="AlphaFoldDB" id="A0A4U1FI20"/>
<keyword evidence="5" id="KW-0812">Transmembrane</keyword>
<dbReference type="InterPro" id="IPR011161">
    <property type="entry name" value="MHC_I-like_Ag-recog"/>
</dbReference>
<organism evidence="15 16">
    <name type="scientific">Monodon monoceros</name>
    <name type="common">Narwhal</name>
    <name type="synonym">Ceratodon monodon</name>
    <dbReference type="NCBI Taxonomy" id="40151"/>
    <lineage>
        <taxon>Eukaryota</taxon>
        <taxon>Metazoa</taxon>
        <taxon>Chordata</taxon>
        <taxon>Craniata</taxon>
        <taxon>Vertebrata</taxon>
        <taxon>Euteleostomi</taxon>
        <taxon>Mammalia</taxon>
        <taxon>Eutheria</taxon>
        <taxon>Laurasiatheria</taxon>
        <taxon>Artiodactyla</taxon>
        <taxon>Whippomorpha</taxon>
        <taxon>Cetacea</taxon>
        <taxon>Odontoceti</taxon>
        <taxon>Monodontidae</taxon>
        <taxon>Monodon</taxon>
    </lineage>
</organism>
<evidence type="ECO:0000256" key="6">
    <source>
        <dbReference type="ARBA" id="ARBA00022729"/>
    </source>
</evidence>
<protein>
    <recommendedName>
        <fullName evidence="14">Immunoglobulin C1-set domain-containing protein</fullName>
    </recommendedName>
</protein>